<keyword evidence="3 6" id="KW-0238">DNA-binding</keyword>
<dbReference type="GO" id="GO:0006310">
    <property type="term" value="P:DNA recombination"/>
    <property type="evidence" value="ECO:0007669"/>
    <property type="project" value="UniProtKB-UniRule"/>
</dbReference>
<dbReference type="InterPro" id="IPR012340">
    <property type="entry name" value="NA-bd_OB-fold"/>
</dbReference>
<dbReference type="GO" id="GO:0009379">
    <property type="term" value="C:Holliday junction helicase complex"/>
    <property type="evidence" value="ECO:0007669"/>
    <property type="project" value="InterPro"/>
</dbReference>
<dbReference type="CDD" id="cd14332">
    <property type="entry name" value="UBA_RuvA_C"/>
    <property type="match status" value="1"/>
</dbReference>
<comment type="similarity">
    <text evidence="6">Belongs to the RuvA family.</text>
</comment>
<keyword evidence="4 6" id="KW-0233">DNA recombination</keyword>
<dbReference type="EMBL" id="PFSI01000024">
    <property type="protein sequence ID" value="PJC24681.1"/>
    <property type="molecule type" value="Genomic_DNA"/>
</dbReference>
<protein>
    <recommendedName>
        <fullName evidence="6">Holliday junction branch migration complex subunit RuvA</fullName>
    </recommendedName>
</protein>
<dbReference type="AlphaFoldDB" id="A0A2M8EPQ7"/>
<dbReference type="GO" id="GO:0048476">
    <property type="term" value="C:Holliday junction resolvase complex"/>
    <property type="evidence" value="ECO:0007669"/>
    <property type="project" value="UniProtKB-UniRule"/>
</dbReference>
<comment type="caution">
    <text evidence="6">Lacks conserved residue(s) required for the propagation of feature annotation.</text>
</comment>
<evidence type="ECO:0000256" key="4">
    <source>
        <dbReference type="ARBA" id="ARBA00023172"/>
    </source>
</evidence>
<dbReference type="GO" id="GO:0005524">
    <property type="term" value="F:ATP binding"/>
    <property type="evidence" value="ECO:0007669"/>
    <property type="project" value="InterPro"/>
</dbReference>
<dbReference type="GO" id="GO:0005737">
    <property type="term" value="C:cytoplasm"/>
    <property type="evidence" value="ECO:0007669"/>
    <property type="project" value="UniProtKB-SubCell"/>
</dbReference>
<dbReference type="GO" id="GO:0000400">
    <property type="term" value="F:four-way junction DNA binding"/>
    <property type="evidence" value="ECO:0007669"/>
    <property type="project" value="UniProtKB-UniRule"/>
</dbReference>
<evidence type="ECO:0000256" key="1">
    <source>
        <dbReference type="ARBA" id="ARBA00022490"/>
    </source>
</evidence>
<keyword evidence="1 6" id="KW-0963">Cytoplasm</keyword>
<reference evidence="9" key="1">
    <citation type="submission" date="2017-09" db="EMBL/GenBank/DDBJ databases">
        <title>Depth-based differentiation of microbial function through sediment-hosted aquifers and enrichment of novel symbionts in the deep terrestrial subsurface.</title>
        <authorList>
            <person name="Probst A.J."/>
            <person name="Ladd B."/>
            <person name="Jarett J.K."/>
            <person name="Geller-Mcgrath D.E."/>
            <person name="Sieber C.M.K."/>
            <person name="Emerson J.B."/>
            <person name="Anantharaman K."/>
            <person name="Thomas B.C."/>
            <person name="Malmstrom R."/>
            <person name="Stieglmeier M."/>
            <person name="Klingl A."/>
            <person name="Woyke T."/>
            <person name="Ryan C.M."/>
            <person name="Banfield J.F."/>
        </authorList>
    </citation>
    <scope>NUCLEOTIDE SEQUENCE [LARGE SCALE GENOMIC DNA]</scope>
</reference>
<dbReference type="HAMAP" id="MF_00031">
    <property type="entry name" value="DNA_HJ_migration_RuvA"/>
    <property type="match status" value="1"/>
</dbReference>
<evidence type="ECO:0000256" key="2">
    <source>
        <dbReference type="ARBA" id="ARBA00022763"/>
    </source>
</evidence>
<comment type="caution">
    <text evidence="8">The sequence shown here is derived from an EMBL/GenBank/DDBJ whole genome shotgun (WGS) entry which is preliminary data.</text>
</comment>
<feature type="region of interest" description="Domain III" evidence="6">
    <location>
        <begin position="140"/>
        <end position="181"/>
    </location>
</feature>
<dbReference type="SUPFAM" id="SSF46929">
    <property type="entry name" value="DNA helicase RuvA subunit, C-terminal domain"/>
    <property type="match status" value="1"/>
</dbReference>
<name>A0A2M8EPQ7_9BACT</name>
<dbReference type="GO" id="GO:0009378">
    <property type="term" value="F:four-way junction helicase activity"/>
    <property type="evidence" value="ECO:0007669"/>
    <property type="project" value="InterPro"/>
</dbReference>
<dbReference type="Pfam" id="PF01330">
    <property type="entry name" value="RuvA_N"/>
    <property type="match status" value="1"/>
</dbReference>
<evidence type="ECO:0000259" key="7">
    <source>
        <dbReference type="SMART" id="SM00278"/>
    </source>
</evidence>
<keyword evidence="2 6" id="KW-0227">DNA damage</keyword>
<dbReference type="Pfam" id="PF14520">
    <property type="entry name" value="HHH_5"/>
    <property type="match status" value="1"/>
</dbReference>
<dbReference type="Gene3D" id="2.40.50.140">
    <property type="entry name" value="Nucleic acid-binding proteins"/>
    <property type="match status" value="1"/>
</dbReference>
<dbReference type="InterPro" id="IPR013849">
    <property type="entry name" value="DNA_helicase_Holl-junc_RuvA_I"/>
</dbReference>
<comment type="domain">
    <text evidence="6">Has three domains with a flexible linker between the domains II and III and assumes an 'L' shape. Domain III is highly mobile and contacts RuvB.</text>
</comment>
<comment type="subunit">
    <text evidence="6">Homotetramer. Forms an RuvA(8)-RuvB(12)-Holliday junction (HJ) complex. HJ DNA is sandwiched between 2 RuvA tetramers; dsDNA enters through RuvA and exits via RuvB. An RuvB hexamer assembles on each DNA strand where it exits the tetramer. Each RuvB hexamer is contacted by two RuvA subunits (via domain III) on 2 adjacent RuvB subunits; this complex drives branch migration. In the full resolvosome a probable DNA-RuvA(4)-RuvB(12)-RuvC(2) complex forms which resolves the HJ.</text>
</comment>
<accession>A0A2M8EPQ7</accession>
<dbReference type="Gene3D" id="1.10.150.20">
    <property type="entry name" value="5' to 3' exonuclease, C-terminal subdomain"/>
    <property type="match status" value="1"/>
</dbReference>
<evidence type="ECO:0000256" key="6">
    <source>
        <dbReference type="HAMAP-Rule" id="MF_00031"/>
    </source>
</evidence>
<dbReference type="InterPro" id="IPR003583">
    <property type="entry name" value="Hlx-hairpin-Hlx_DNA-bd_motif"/>
</dbReference>
<comment type="subcellular location">
    <subcellularLocation>
        <location evidence="6">Cytoplasm</location>
    </subcellularLocation>
</comment>
<dbReference type="Pfam" id="PF07499">
    <property type="entry name" value="RuvA_C"/>
    <property type="match status" value="1"/>
</dbReference>
<dbReference type="NCBIfam" id="TIGR00084">
    <property type="entry name" value="ruvA"/>
    <property type="match status" value="1"/>
</dbReference>
<evidence type="ECO:0000256" key="3">
    <source>
        <dbReference type="ARBA" id="ARBA00023125"/>
    </source>
</evidence>
<dbReference type="InterPro" id="IPR036267">
    <property type="entry name" value="RuvA_C_sf"/>
</dbReference>
<dbReference type="GO" id="GO:0006281">
    <property type="term" value="P:DNA repair"/>
    <property type="evidence" value="ECO:0007669"/>
    <property type="project" value="UniProtKB-UniRule"/>
</dbReference>
<sequence>MIAYLEGRVINVDLDAMVVLAGGVGYRVYYIGFSPENGDNVSVHIHDYIREDRHELFGFTDIGLLKLFEKLIDISGVGPKLAQKILRAGSSEELHRHILGGDIDFLTAISGVGKKTAQKIILELKGVLVQEQESSPEDSDTIDALVSLGYQRRDAVAIIKHLTAESPEDRIREALKYFSNG</sequence>
<comment type="function">
    <text evidence="6">The RuvA-RuvB-RuvC complex processes Holliday junction (HJ) DNA during genetic recombination and DNA repair, while the RuvA-RuvB complex plays an important role in the rescue of blocked DNA replication forks via replication fork reversal (RFR). RuvA specifically binds to HJ cruciform DNA, conferring on it an open structure. The RuvB hexamer acts as an ATP-dependent pump, pulling dsDNA into and through the RuvAB complex. HJ branch migration allows RuvC to scan DNA until it finds its consensus sequence, where it cleaves and resolves the cruciform DNA.</text>
</comment>
<gene>
    <name evidence="6 8" type="primary">ruvA</name>
    <name evidence="8" type="ORF">CO057_01585</name>
</gene>
<evidence type="ECO:0000313" key="9">
    <source>
        <dbReference type="Proteomes" id="UP000230251"/>
    </source>
</evidence>
<proteinExistence type="inferred from homology"/>
<evidence type="ECO:0000256" key="5">
    <source>
        <dbReference type="ARBA" id="ARBA00023204"/>
    </source>
</evidence>
<dbReference type="SUPFAM" id="SSF50249">
    <property type="entry name" value="Nucleic acid-binding proteins"/>
    <property type="match status" value="1"/>
</dbReference>
<dbReference type="SMART" id="SM00278">
    <property type="entry name" value="HhH1"/>
    <property type="match status" value="2"/>
</dbReference>
<organism evidence="8 9">
    <name type="scientific">Candidatus Uhrbacteria bacterium CG_4_9_14_0_2_um_filter_41_50</name>
    <dbReference type="NCBI Taxonomy" id="1975031"/>
    <lineage>
        <taxon>Bacteria</taxon>
        <taxon>Candidatus Uhriibacteriota</taxon>
    </lineage>
</organism>
<dbReference type="InterPro" id="IPR011114">
    <property type="entry name" value="RuvA_C"/>
</dbReference>
<feature type="domain" description="Helix-hairpin-helix DNA-binding motif class 1" evidence="7">
    <location>
        <begin position="69"/>
        <end position="88"/>
    </location>
</feature>
<dbReference type="SUPFAM" id="SSF47781">
    <property type="entry name" value="RuvA domain 2-like"/>
    <property type="match status" value="1"/>
</dbReference>
<dbReference type="Gene3D" id="1.10.8.10">
    <property type="entry name" value="DNA helicase RuvA subunit, C-terminal domain"/>
    <property type="match status" value="1"/>
</dbReference>
<keyword evidence="5 6" id="KW-0234">DNA repair</keyword>
<feature type="domain" description="Helix-hairpin-helix DNA-binding motif class 1" evidence="7">
    <location>
        <begin position="104"/>
        <end position="123"/>
    </location>
</feature>
<dbReference type="InterPro" id="IPR000085">
    <property type="entry name" value="RuvA"/>
</dbReference>
<dbReference type="InterPro" id="IPR010994">
    <property type="entry name" value="RuvA_2-like"/>
</dbReference>
<evidence type="ECO:0000313" key="8">
    <source>
        <dbReference type="EMBL" id="PJC24681.1"/>
    </source>
</evidence>
<dbReference type="Proteomes" id="UP000230251">
    <property type="component" value="Unassembled WGS sequence"/>
</dbReference>